<dbReference type="SUPFAM" id="SSF53335">
    <property type="entry name" value="S-adenosyl-L-methionine-dependent methyltransferases"/>
    <property type="match status" value="1"/>
</dbReference>
<feature type="domain" description="Methyltransferase" evidence="1">
    <location>
        <begin position="48"/>
        <end position="142"/>
    </location>
</feature>
<gene>
    <name evidence="2" type="ORF">PRZ48_012424</name>
</gene>
<dbReference type="CDD" id="cd02440">
    <property type="entry name" value="AdoMet_MTases"/>
    <property type="match status" value="1"/>
</dbReference>
<protein>
    <recommendedName>
        <fullName evidence="1">Methyltransferase domain-containing protein</fullName>
    </recommendedName>
</protein>
<accession>A0ABR0E4U5</accession>
<dbReference type="PANTHER" id="PTHR43591">
    <property type="entry name" value="METHYLTRANSFERASE"/>
    <property type="match status" value="1"/>
</dbReference>
<reference evidence="2 3" key="1">
    <citation type="journal article" date="2023" name="G3 (Bethesda)">
        <title>A chromosome-level genome assembly of Zasmidium syzygii isolated from banana leaves.</title>
        <authorList>
            <person name="van Westerhoven A.C."/>
            <person name="Mehrabi R."/>
            <person name="Talebi R."/>
            <person name="Steentjes M.B.F."/>
            <person name="Corcolon B."/>
            <person name="Chong P.A."/>
            <person name="Kema G.H.J."/>
            <person name="Seidl M.F."/>
        </authorList>
    </citation>
    <scope>NUCLEOTIDE SEQUENCE [LARGE SCALE GENOMIC DNA]</scope>
    <source>
        <strain evidence="2 3">P124</strain>
    </source>
</reference>
<proteinExistence type="predicted"/>
<evidence type="ECO:0000259" key="1">
    <source>
        <dbReference type="Pfam" id="PF13649"/>
    </source>
</evidence>
<keyword evidence="3" id="KW-1185">Reference proteome</keyword>
<comment type="caution">
    <text evidence="2">The sequence shown here is derived from an EMBL/GenBank/DDBJ whole genome shotgun (WGS) entry which is preliminary data.</text>
</comment>
<dbReference type="Gene3D" id="3.40.50.150">
    <property type="entry name" value="Vaccinia Virus protein VP39"/>
    <property type="match status" value="1"/>
</dbReference>
<sequence length="306" mass="34172">MSVPADNYIISRDANEAERLVVQHKCMISCQGYYLHPEVKPSATAPRIADVATGTGIWLCELAPAYPQAELHGFDISDKMFPSQDSLPSNVKLHTADIKKPLDEAWHGYFDVVNIRLIQAAMRVEEWGPLVRNLSTLLKPGGWLQWYEDDRAVAVRHCFRPAAPIGATELSLHSSGKGTWQPPPHLATLASFNRLAMDDERALAMNYGYMNLDVLMKDPAFGNLENVACDGFIVDRHDDGGKLRKAYAVMGISAVRNMLKWREESGQKVGNVSSDEWSDQAMKDIENGAHFVSRATCFIGRKKRQE</sequence>
<organism evidence="2 3">
    <name type="scientific">Zasmidium cellare</name>
    <name type="common">Wine cellar mold</name>
    <name type="synonym">Racodium cellare</name>
    <dbReference type="NCBI Taxonomy" id="395010"/>
    <lineage>
        <taxon>Eukaryota</taxon>
        <taxon>Fungi</taxon>
        <taxon>Dikarya</taxon>
        <taxon>Ascomycota</taxon>
        <taxon>Pezizomycotina</taxon>
        <taxon>Dothideomycetes</taxon>
        <taxon>Dothideomycetidae</taxon>
        <taxon>Mycosphaerellales</taxon>
        <taxon>Mycosphaerellaceae</taxon>
        <taxon>Zasmidium</taxon>
    </lineage>
</organism>
<name>A0ABR0E4U5_ZASCE</name>
<dbReference type="InterPro" id="IPR029063">
    <property type="entry name" value="SAM-dependent_MTases_sf"/>
</dbReference>
<dbReference type="Pfam" id="PF13649">
    <property type="entry name" value="Methyltransf_25"/>
    <property type="match status" value="1"/>
</dbReference>
<evidence type="ECO:0000313" key="3">
    <source>
        <dbReference type="Proteomes" id="UP001305779"/>
    </source>
</evidence>
<dbReference type="InterPro" id="IPR041698">
    <property type="entry name" value="Methyltransf_25"/>
</dbReference>
<dbReference type="PANTHER" id="PTHR43591:SF110">
    <property type="entry name" value="RHODANESE DOMAIN-CONTAINING PROTEIN"/>
    <property type="match status" value="1"/>
</dbReference>
<dbReference type="EMBL" id="JAXOVC010000010">
    <property type="protein sequence ID" value="KAK4496444.1"/>
    <property type="molecule type" value="Genomic_DNA"/>
</dbReference>
<dbReference type="Proteomes" id="UP001305779">
    <property type="component" value="Unassembled WGS sequence"/>
</dbReference>
<evidence type="ECO:0000313" key="2">
    <source>
        <dbReference type="EMBL" id="KAK4496444.1"/>
    </source>
</evidence>